<dbReference type="EMBL" id="JBDFQZ010000014">
    <property type="protein sequence ID" value="KAK9665655.1"/>
    <property type="molecule type" value="Genomic_DNA"/>
</dbReference>
<evidence type="ECO:0000259" key="11">
    <source>
        <dbReference type="Pfam" id="PF00759"/>
    </source>
</evidence>
<name>A0AAW1GLC9_SAPOF</name>
<accession>A0AAW1GLC9</accession>
<dbReference type="EC" id="3.2.1.4" evidence="10"/>
<dbReference type="InterPro" id="IPR012341">
    <property type="entry name" value="6hp_glycosidase-like_sf"/>
</dbReference>
<dbReference type="AlphaFoldDB" id="A0AAW1GLC9"/>
<evidence type="ECO:0000256" key="4">
    <source>
        <dbReference type="ARBA" id="ARBA00023001"/>
    </source>
</evidence>
<keyword evidence="6 8" id="KW-0326">Glycosidase</keyword>
<evidence type="ECO:0000256" key="6">
    <source>
        <dbReference type="ARBA" id="ARBA00023295"/>
    </source>
</evidence>
<feature type="domain" description="Glycoside hydrolase family 9" evidence="11">
    <location>
        <begin position="26"/>
        <end position="482"/>
    </location>
</feature>
<dbReference type="InterPro" id="IPR008928">
    <property type="entry name" value="6-hairpin_glycosidase_sf"/>
</dbReference>
<evidence type="ECO:0000256" key="7">
    <source>
        <dbReference type="ARBA" id="ARBA00023326"/>
    </source>
</evidence>
<sequence length="491" mass="54747">MGIRLVLLIISLMIIKTSFAIMKHDYGDALSKSILFFEGQRSGKLPPSQRMSWRRDSALRDGFQMINKKQIDLVGGYYDAGDNVKFNFPMAFSTTMLAWSVIEFRDLMDSDLEPALDAIKWATDYFLKCTSVPGVVFAQVGEGQADHNCWERPEDMDTPRTVFAVNTTSPGSEVSGEIAAALAASSMALRVSNRVYAARLLSRARTVFKFADTYQGSYNDSLGMWICSFYCDYSGYQDELLWAATWIYRASKLPFYANYVMNNIHKLEPPYSGGSFSEFGWDSKHAGINVLASKMDLAPRNQFINNANKFICSVLPESPSNIVSYSPGGLMFKVGGSNMQHAISLSFLLIIHARFSSRTRRVITCGNVVVNPSRLLKIARQQVDYILGENPLNMSYMVGYGNKFPRKIHHRGSSLPSIRDHPSKIECRGGSEYFGRSDPNPNVLVGAVVGGPNIKDEYEDLRADFVHSEPTTYINAPLVGLLAFFKGHSSN</sequence>
<organism evidence="12 13">
    <name type="scientific">Saponaria officinalis</name>
    <name type="common">Common soapwort</name>
    <name type="synonym">Lychnis saponaria</name>
    <dbReference type="NCBI Taxonomy" id="3572"/>
    <lineage>
        <taxon>Eukaryota</taxon>
        <taxon>Viridiplantae</taxon>
        <taxon>Streptophyta</taxon>
        <taxon>Embryophyta</taxon>
        <taxon>Tracheophyta</taxon>
        <taxon>Spermatophyta</taxon>
        <taxon>Magnoliopsida</taxon>
        <taxon>eudicotyledons</taxon>
        <taxon>Gunneridae</taxon>
        <taxon>Pentapetalae</taxon>
        <taxon>Caryophyllales</taxon>
        <taxon>Caryophyllaceae</taxon>
        <taxon>Caryophylleae</taxon>
        <taxon>Saponaria</taxon>
    </lineage>
</organism>
<keyword evidence="5 8" id="KW-0119">Carbohydrate metabolism</keyword>
<dbReference type="PROSITE" id="PS00698">
    <property type="entry name" value="GH9_3"/>
    <property type="match status" value="1"/>
</dbReference>
<keyword evidence="3 8" id="KW-0378">Hydrolase</keyword>
<proteinExistence type="inferred from homology"/>
<evidence type="ECO:0000256" key="9">
    <source>
        <dbReference type="PROSITE-ProRule" id="PRU10060"/>
    </source>
</evidence>
<comment type="similarity">
    <text evidence="2 8 10">Belongs to the glycosyl hydrolase 9 (cellulase E) family.</text>
</comment>
<dbReference type="FunFam" id="1.50.10.10:FF:000020">
    <property type="entry name" value="Endoglucanase"/>
    <property type="match status" value="1"/>
</dbReference>
<keyword evidence="10" id="KW-0732">Signal</keyword>
<feature type="signal peptide" evidence="10">
    <location>
        <begin position="1"/>
        <end position="20"/>
    </location>
</feature>
<protein>
    <recommendedName>
        <fullName evidence="10">Endoglucanase</fullName>
        <ecNumber evidence="10">3.2.1.4</ecNumber>
    </recommendedName>
</protein>
<dbReference type="PANTHER" id="PTHR22298">
    <property type="entry name" value="ENDO-1,4-BETA-GLUCANASE"/>
    <property type="match status" value="1"/>
</dbReference>
<feature type="chain" id="PRO_5043109408" description="Endoglucanase" evidence="10">
    <location>
        <begin position="21"/>
        <end position="491"/>
    </location>
</feature>
<evidence type="ECO:0000256" key="8">
    <source>
        <dbReference type="PROSITE-ProRule" id="PRU10059"/>
    </source>
</evidence>
<feature type="active site" evidence="9">
    <location>
        <position position="469"/>
    </location>
</feature>
<dbReference type="GO" id="GO:0030245">
    <property type="term" value="P:cellulose catabolic process"/>
    <property type="evidence" value="ECO:0007669"/>
    <property type="project" value="UniProtKB-KW"/>
</dbReference>
<comment type="catalytic activity">
    <reaction evidence="1 10">
        <text>Endohydrolysis of (1-&gt;4)-beta-D-glucosidic linkages in cellulose, lichenin and cereal beta-D-glucans.</text>
        <dbReference type="EC" id="3.2.1.4"/>
    </reaction>
</comment>
<dbReference type="Pfam" id="PF00759">
    <property type="entry name" value="Glyco_hydro_9"/>
    <property type="match status" value="1"/>
</dbReference>
<evidence type="ECO:0000256" key="2">
    <source>
        <dbReference type="ARBA" id="ARBA00007072"/>
    </source>
</evidence>
<dbReference type="InterPro" id="IPR033126">
    <property type="entry name" value="Glyco_hydro_9_Asp/Glu_AS"/>
</dbReference>
<dbReference type="GO" id="GO:0008810">
    <property type="term" value="F:cellulase activity"/>
    <property type="evidence" value="ECO:0007669"/>
    <property type="project" value="UniProtKB-EC"/>
</dbReference>
<dbReference type="InterPro" id="IPR018221">
    <property type="entry name" value="Glyco_hydro_9_His_AS"/>
</dbReference>
<evidence type="ECO:0000313" key="13">
    <source>
        <dbReference type="Proteomes" id="UP001443914"/>
    </source>
</evidence>
<dbReference type="InterPro" id="IPR001701">
    <property type="entry name" value="Glyco_hydro_9"/>
</dbReference>
<dbReference type="Gene3D" id="1.50.10.10">
    <property type="match status" value="1"/>
</dbReference>
<evidence type="ECO:0000256" key="10">
    <source>
        <dbReference type="RuleBase" id="RU361166"/>
    </source>
</evidence>
<keyword evidence="13" id="KW-1185">Reference proteome</keyword>
<evidence type="ECO:0000256" key="3">
    <source>
        <dbReference type="ARBA" id="ARBA00022801"/>
    </source>
</evidence>
<dbReference type="Proteomes" id="UP001443914">
    <property type="component" value="Unassembled WGS sequence"/>
</dbReference>
<evidence type="ECO:0000256" key="1">
    <source>
        <dbReference type="ARBA" id="ARBA00000966"/>
    </source>
</evidence>
<feature type="active site" evidence="8">
    <location>
        <position position="409"/>
    </location>
</feature>
<gene>
    <name evidence="12" type="ORF">RND81_14G126800</name>
</gene>
<feature type="active site" evidence="9">
    <location>
        <position position="460"/>
    </location>
</feature>
<comment type="caution">
    <text evidence="12">The sequence shown here is derived from an EMBL/GenBank/DDBJ whole genome shotgun (WGS) entry which is preliminary data.</text>
</comment>
<keyword evidence="7 8" id="KW-0624">Polysaccharide degradation</keyword>
<reference evidence="12" key="1">
    <citation type="submission" date="2024-03" db="EMBL/GenBank/DDBJ databases">
        <title>WGS assembly of Saponaria officinalis var. Norfolk2.</title>
        <authorList>
            <person name="Jenkins J."/>
            <person name="Shu S."/>
            <person name="Grimwood J."/>
            <person name="Barry K."/>
            <person name="Goodstein D."/>
            <person name="Schmutz J."/>
            <person name="Leebens-Mack J."/>
            <person name="Osbourn A."/>
        </authorList>
    </citation>
    <scope>NUCLEOTIDE SEQUENCE [LARGE SCALE GENOMIC DNA]</scope>
    <source>
        <strain evidence="12">JIC</strain>
    </source>
</reference>
<dbReference type="PROSITE" id="PS00592">
    <property type="entry name" value="GH9_2"/>
    <property type="match status" value="1"/>
</dbReference>
<evidence type="ECO:0000256" key="5">
    <source>
        <dbReference type="ARBA" id="ARBA00023277"/>
    </source>
</evidence>
<evidence type="ECO:0000313" key="12">
    <source>
        <dbReference type="EMBL" id="KAK9665655.1"/>
    </source>
</evidence>
<dbReference type="SUPFAM" id="SSF48208">
    <property type="entry name" value="Six-hairpin glycosidases"/>
    <property type="match status" value="1"/>
</dbReference>
<keyword evidence="4 10" id="KW-0136">Cellulose degradation</keyword>